<dbReference type="GO" id="GO:0046113">
    <property type="term" value="P:nucleobase catabolic process"/>
    <property type="evidence" value="ECO:0007669"/>
    <property type="project" value="UniProtKB-UniRule"/>
</dbReference>
<dbReference type="Proteomes" id="UP000577891">
    <property type="component" value="Unassembled WGS sequence"/>
</dbReference>
<comment type="caution">
    <text evidence="7">The sequence shown here is derived from an EMBL/GenBank/DDBJ whole genome shotgun (WGS) entry which is preliminary data.</text>
</comment>
<comment type="cofactor">
    <cofactor evidence="6">
        <name>Mn(2+)</name>
        <dbReference type="ChEBI" id="CHEBI:29035"/>
    </cofactor>
    <text evidence="6">Binds 1 Mn(2+) ion per subunit.</text>
</comment>
<dbReference type="EC" id="4.2.1.70" evidence="6"/>
<evidence type="ECO:0000313" key="7">
    <source>
        <dbReference type="EMBL" id="MBB2170603.1"/>
    </source>
</evidence>
<evidence type="ECO:0000256" key="3">
    <source>
        <dbReference type="ARBA" id="ARBA00023211"/>
    </source>
</evidence>
<comment type="catalytic activity">
    <reaction evidence="6">
        <text>D-ribose 5-phosphate + uracil = psi-UMP + H2O</text>
        <dbReference type="Rhea" id="RHEA:18337"/>
        <dbReference type="ChEBI" id="CHEBI:15377"/>
        <dbReference type="ChEBI" id="CHEBI:17568"/>
        <dbReference type="ChEBI" id="CHEBI:58380"/>
        <dbReference type="ChEBI" id="CHEBI:78346"/>
        <dbReference type="EC" id="4.2.1.70"/>
    </reaction>
</comment>
<comment type="subunit">
    <text evidence="6">Homotrimer.</text>
</comment>
<dbReference type="AlphaFoldDB" id="A0A7W4IXB6"/>
<dbReference type="InterPro" id="IPR007342">
    <property type="entry name" value="PsuG"/>
</dbReference>
<gene>
    <name evidence="6" type="primary">psuG</name>
    <name evidence="7" type="ORF">HLH35_00480</name>
</gene>
<dbReference type="GO" id="GO:0004730">
    <property type="term" value="F:pseudouridylate synthase activity"/>
    <property type="evidence" value="ECO:0007669"/>
    <property type="project" value="UniProtKB-UniRule"/>
</dbReference>
<reference evidence="7 8" key="1">
    <citation type="submission" date="2020-04" db="EMBL/GenBank/DDBJ databases">
        <title>Description of novel Gluconacetobacter.</title>
        <authorList>
            <person name="Sombolestani A."/>
        </authorList>
    </citation>
    <scope>NUCLEOTIDE SEQUENCE [LARGE SCALE GENOMIC DNA]</scope>
    <source>
        <strain evidence="7 8">LMG 27724</strain>
    </source>
</reference>
<dbReference type="Gene3D" id="3.40.1790.10">
    <property type="entry name" value="Indigoidine synthase domain"/>
    <property type="match status" value="1"/>
</dbReference>
<keyword evidence="8" id="KW-1185">Reference proteome</keyword>
<accession>A0A7W4IXB6</accession>
<keyword evidence="2 6" id="KW-0378">Hydrolase</keyword>
<feature type="active site" description="Nucleophile" evidence="6">
    <location>
        <position position="163"/>
    </location>
</feature>
<dbReference type="RefSeq" id="WP_182977293.1">
    <property type="nucleotide sequence ID" value="NZ_BAABGB010000014.1"/>
</dbReference>
<sequence>MTRRHRAWRASAPPRSTANSACWAVVALESTIITHGMPWPSNVETAKKVEQAVRDAGGVPATIALLDGKIRVGLDDDTLLWLGQARSVLKVSRADLGFALASGAAGSTTVAATMICAHLAGIDVFATGGIGGVHRGVEHTMDISADLTEFVQTPVTVVCAGAKALLDLPRTLEYLETMGVPVVGYGTDQFPAFWSRSSGLTLPLRADGAADIASMIAMRGRLGLAGGVVVANPVPAAHEIPREEMESLILQGVADATREGVSGKSVTPYLLGRMLELTGGRSLATNIELVLNNARVATEIALALRSLSR</sequence>
<evidence type="ECO:0000256" key="2">
    <source>
        <dbReference type="ARBA" id="ARBA00022801"/>
    </source>
</evidence>
<feature type="binding site" evidence="6">
    <location>
        <position position="90"/>
    </location>
    <ligand>
        <name>substrate</name>
    </ligand>
</feature>
<comment type="similarity">
    <text evidence="6">Belongs to the pseudouridine-5'-phosphate glycosidase family.</text>
</comment>
<feature type="binding site" evidence="6">
    <location>
        <position position="110"/>
    </location>
    <ligand>
        <name>substrate</name>
    </ligand>
</feature>
<dbReference type="PANTHER" id="PTHR42909:SF1">
    <property type="entry name" value="CARBOHYDRATE KINASE PFKB DOMAIN-CONTAINING PROTEIN"/>
    <property type="match status" value="1"/>
</dbReference>
<organism evidence="7 8">
    <name type="scientific">Gluconacetobacter asukensis</name>
    <dbReference type="NCBI Taxonomy" id="1017181"/>
    <lineage>
        <taxon>Bacteria</taxon>
        <taxon>Pseudomonadati</taxon>
        <taxon>Pseudomonadota</taxon>
        <taxon>Alphaproteobacteria</taxon>
        <taxon>Acetobacterales</taxon>
        <taxon>Acetobacteraceae</taxon>
        <taxon>Gluconacetobacter</taxon>
    </lineage>
</organism>
<feature type="binding site" evidence="6">
    <location>
        <begin position="144"/>
        <end position="146"/>
    </location>
    <ligand>
        <name>substrate</name>
    </ligand>
</feature>
<dbReference type="Pfam" id="PF04227">
    <property type="entry name" value="Indigoidine_A"/>
    <property type="match status" value="1"/>
</dbReference>
<evidence type="ECO:0000256" key="1">
    <source>
        <dbReference type="ARBA" id="ARBA00022723"/>
    </source>
</evidence>
<evidence type="ECO:0000256" key="4">
    <source>
        <dbReference type="ARBA" id="ARBA00023239"/>
    </source>
</evidence>
<evidence type="ECO:0000313" key="8">
    <source>
        <dbReference type="Proteomes" id="UP000577891"/>
    </source>
</evidence>
<dbReference type="GO" id="GO:0016798">
    <property type="term" value="F:hydrolase activity, acting on glycosyl bonds"/>
    <property type="evidence" value="ECO:0007669"/>
    <property type="project" value="UniProtKB-KW"/>
</dbReference>
<keyword evidence="1 6" id="KW-0479">Metal-binding</keyword>
<dbReference type="PANTHER" id="PTHR42909">
    <property type="entry name" value="ZGC:136858"/>
    <property type="match status" value="1"/>
</dbReference>
<evidence type="ECO:0000256" key="5">
    <source>
        <dbReference type="ARBA" id="ARBA00023295"/>
    </source>
</evidence>
<name>A0A7W4IXB6_9PROT</name>
<dbReference type="GO" id="GO:0005737">
    <property type="term" value="C:cytoplasm"/>
    <property type="evidence" value="ECO:0007669"/>
    <property type="project" value="TreeGrafter"/>
</dbReference>
<evidence type="ECO:0000256" key="6">
    <source>
        <dbReference type="HAMAP-Rule" id="MF_01876"/>
    </source>
</evidence>
<keyword evidence="4 6" id="KW-0456">Lyase</keyword>
<dbReference type="InterPro" id="IPR022830">
    <property type="entry name" value="Indigdn_synthA-like"/>
</dbReference>
<dbReference type="EMBL" id="JABEQE010000001">
    <property type="protein sequence ID" value="MBB2170603.1"/>
    <property type="molecule type" value="Genomic_DNA"/>
</dbReference>
<protein>
    <recommendedName>
        <fullName evidence="6">Pseudouridine-5'-phosphate glycosidase</fullName>
        <shortName evidence="6">PsiMP glycosidase</shortName>
        <ecNumber evidence="6">4.2.1.70</ecNumber>
    </recommendedName>
</protein>
<keyword evidence="5 6" id="KW-0326">Glycosidase</keyword>
<comment type="function">
    <text evidence="6">Catalyzes the reversible cleavage of pseudouridine 5'-phosphate (PsiMP) to ribose 5-phosphate and uracil. Functions biologically in the cleavage direction, as part of a pseudouridine degradation pathway.</text>
</comment>
<keyword evidence="3 6" id="KW-0464">Manganese</keyword>
<proteinExistence type="inferred from homology"/>
<feature type="active site" description="Proton donor" evidence="6">
    <location>
        <position position="29"/>
    </location>
</feature>
<dbReference type="HAMAP" id="MF_01876">
    <property type="entry name" value="PsiMP_glycosidase"/>
    <property type="match status" value="1"/>
</dbReference>
<feature type="binding site" evidence="6">
    <location>
        <position position="142"/>
    </location>
    <ligand>
        <name>Mn(2+)</name>
        <dbReference type="ChEBI" id="CHEBI:29035"/>
    </ligand>
</feature>
<dbReference type="SUPFAM" id="SSF110581">
    <property type="entry name" value="Indigoidine synthase A-like"/>
    <property type="match status" value="1"/>
</dbReference>
<dbReference type="GO" id="GO:0046872">
    <property type="term" value="F:metal ion binding"/>
    <property type="evidence" value="ECO:0007669"/>
    <property type="project" value="UniProtKB-KW"/>
</dbReference>